<keyword evidence="8 9" id="KW-0324">Glycolysis</keyword>
<dbReference type="GO" id="GO:0005739">
    <property type="term" value="C:mitochondrion"/>
    <property type="evidence" value="ECO:0007669"/>
    <property type="project" value="EnsemblPlants"/>
</dbReference>
<dbReference type="Proteomes" id="UP000029120">
    <property type="component" value="Chromosome 7"/>
</dbReference>
<dbReference type="InterPro" id="IPR022673">
    <property type="entry name" value="Hexokinase_C"/>
</dbReference>
<comment type="pathway">
    <text evidence="2">Carbohydrate metabolism; hexose metabolism.</text>
</comment>
<gene>
    <name evidence="13" type="ordered locus">AALP_Aa7g255700</name>
</gene>
<dbReference type="eggNOG" id="KOG1369">
    <property type="taxonomic scope" value="Eukaryota"/>
</dbReference>
<dbReference type="GO" id="GO:0006096">
    <property type="term" value="P:glycolytic process"/>
    <property type="evidence" value="ECO:0007669"/>
    <property type="project" value="UniProtKB-UniPathway"/>
</dbReference>
<comment type="similarity">
    <text evidence="3 9">Belongs to the hexokinase family.</text>
</comment>
<keyword evidence="10" id="KW-0812">Transmembrane</keyword>
<dbReference type="Pfam" id="PF00349">
    <property type="entry name" value="Hexokinase_1"/>
    <property type="match status" value="1"/>
</dbReference>
<evidence type="ECO:0000256" key="9">
    <source>
        <dbReference type="RuleBase" id="RU362007"/>
    </source>
</evidence>
<evidence type="ECO:0000256" key="5">
    <source>
        <dbReference type="ARBA" id="ARBA00022741"/>
    </source>
</evidence>
<dbReference type="Pfam" id="PF03727">
    <property type="entry name" value="Hexokinase_2"/>
    <property type="match status" value="1"/>
</dbReference>
<dbReference type="UniPathway" id="UPA00242"/>
<feature type="domain" description="Hexokinase N-terminal" evidence="11">
    <location>
        <begin position="42"/>
        <end position="251"/>
    </location>
</feature>
<protein>
    <recommendedName>
        <fullName evidence="9">Phosphotransferase</fullName>
        <ecNumber evidence="9">2.7.1.-</ecNumber>
    </recommendedName>
</protein>
<dbReference type="GO" id="GO:0019318">
    <property type="term" value="P:hexose metabolic process"/>
    <property type="evidence" value="ECO:0007669"/>
    <property type="project" value="UniProtKB-UniPathway"/>
</dbReference>
<proteinExistence type="inferred from homology"/>
<dbReference type="PANTHER" id="PTHR19443">
    <property type="entry name" value="HEXOKINASE"/>
    <property type="match status" value="1"/>
</dbReference>
<keyword evidence="4 9" id="KW-0808">Transferase</keyword>
<evidence type="ECO:0000259" key="11">
    <source>
        <dbReference type="Pfam" id="PF00349"/>
    </source>
</evidence>
<organism evidence="13 14">
    <name type="scientific">Arabis alpina</name>
    <name type="common">Alpine rock-cress</name>
    <dbReference type="NCBI Taxonomy" id="50452"/>
    <lineage>
        <taxon>Eukaryota</taxon>
        <taxon>Viridiplantae</taxon>
        <taxon>Streptophyta</taxon>
        <taxon>Embryophyta</taxon>
        <taxon>Tracheophyta</taxon>
        <taxon>Spermatophyta</taxon>
        <taxon>Magnoliopsida</taxon>
        <taxon>eudicotyledons</taxon>
        <taxon>Gunneridae</taxon>
        <taxon>Pentapetalae</taxon>
        <taxon>rosids</taxon>
        <taxon>malvids</taxon>
        <taxon>Brassicales</taxon>
        <taxon>Brassicaceae</taxon>
        <taxon>Arabideae</taxon>
        <taxon>Arabis</taxon>
    </lineage>
</organism>
<evidence type="ECO:0000256" key="6">
    <source>
        <dbReference type="ARBA" id="ARBA00022777"/>
    </source>
</evidence>
<dbReference type="PRINTS" id="PR00475">
    <property type="entry name" value="HEXOKINASE"/>
</dbReference>
<evidence type="ECO:0000313" key="14">
    <source>
        <dbReference type="Proteomes" id="UP000029120"/>
    </source>
</evidence>
<dbReference type="SUPFAM" id="SSF53067">
    <property type="entry name" value="Actin-like ATPase domain"/>
    <property type="match status" value="2"/>
</dbReference>
<evidence type="ECO:0000313" key="13">
    <source>
        <dbReference type="EMBL" id="KFK30395.1"/>
    </source>
</evidence>
<evidence type="ECO:0000259" key="12">
    <source>
        <dbReference type="Pfam" id="PF03727"/>
    </source>
</evidence>
<name>A0A087GKJ3_ARAAL</name>
<dbReference type="OMA" id="YHPNCRI"/>
<feature type="transmembrane region" description="Helical" evidence="10">
    <location>
        <begin position="6"/>
        <end position="28"/>
    </location>
</feature>
<keyword evidence="6 9" id="KW-0418">Kinase</keyword>
<accession>A0A087GKJ3</accession>
<reference evidence="14" key="1">
    <citation type="journal article" date="2015" name="Nat. Plants">
        <title>Genome expansion of Arabis alpina linked with retrotransposition and reduced symmetric DNA methylation.</title>
        <authorList>
            <person name="Willing E.M."/>
            <person name="Rawat V."/>
            <person name="Mandakova T."/>
            <person name="Maumus F."/>
            <person name="James G.V."/>
            <person name="Nordstroem K.J."/>
            <person name="Becker C."/>
            <person name="Warthmann N."/>
            <person name="Chica C."/>
            <person name="Szarzynska B."/>
            <person name="Zytnicki M."/>
            <person name="Albani M.C."/>
            <person name="Kiefer C."/>
            <person name="Bergonzi S."/>
            <person name="Castaings L."/>
            <person name="Mateos J.L."/>
            <person name="Berns M.C."/>
            <person name="Bujdoso N."/>
            <person name="Piofczyk T."/>
            <person name="de Lorenzo L."/>
            <person name="Barrero-Sicilia C."/>
            <person name="Mateos I."/>
            <person name="Piednoel M."/>
            <person name="Hagmann J."/>
            <person name="Chen-Min-Tao R."/>
            <person name="Iglesias-Fernandez R."/>
            <person name="Schuster S.C."/>
            <person name="Alonso-Blanco C."/>
            <person name="Roudier F."/>
            <person name="Carbonero P."/>
            <person name="Paz-Ares J."/>
            <person name="Davis S.J."/>
            <person name="Pecinka A."/>
            <person name="Quesneville H."/>
            <person name="Colot V."/>
            <person name="Lysak M.A."/>
            <person name="Weigel D."/>
            <person name="Coupland G."/>
            <person name="Schneeberger K."/>
        </authorList>
    </citation>
    <scope>NUCLEOTIDE SEQUENCE [LARGE SCALE GENOMIC DNA]</scope>
    <source>
        <strain evidence="14">cv. Pajares</strain>
    </source>
</reference>
<keyword evidence="5 9" id="KW-0547">Nucleotide-binding</keyword>
<evidence type="ECO:0000256" key="10">
    <source>
        <dbReference type="SAM" id="Phobius"/>
    </source>
</evidence>
<evidence type="ECO:0000256" key="3">
    <source>
        <dbReference type="ARBA" id="ARBA00009225"/>
    </source>
</evidence>
<evidence type="ECO:0000256" key="2">
    <source>
        <dbReference type="ARBA" id="ARBA00005028"/>
    </source>
</evidence>
<dbReference type="InterPro" id="IPR043129">
    <property type="entry name" value="ATPase_NBD"/>
</dbReference>
<dbReference type="GO" id="GO:0005829">
    <property type="term" value="C:cytosol"/>
    <property type="evidence" value="ECO:0007669"/>
    <property type="project" value="TreeGrafter"/>
</dbReference>
<evidence type="ECO:0000256" key="1">
    <source>
        <dbReference type="ARBA" id="ARBA00004921"/>
    </source>
</evidence>
<dbReference type="GO" id="GO:0006979">
    <property type="term" value="P:response to oxidative stress"/>
    <property type="evidence" value="ECO:0007669"/>
    <property type="project" value="EnsemblPlants"/>
</dbReference>
<keyword evidence="7 9" id="KW-0067">ATP-binding</keyword>
<keyword evidence="14" id="KW-1185">Reference proteome</keyword>
<dbReference type="PROSITE" id="PS51748">
    <property type="entry name" value="HEXOKINASE_2"/>
    <property type="match status" value="1"/>
</dbReference>
<dbReference type="GO" id="GO:0009651">
    <property type="term" value="P:response to salt stress"/>
    <property type="evidence" value="ECO:0007669"/>
    <property type="project" value="EnsemblPlants"/>
</dbReference>
<evidence type="ECO:0000256" key="8">
    <source>
        <dbReference type="ARBA" id="ARBA00023152"/>
    </source>
</evidence>
<dbReference type="EC" id="2.7.1.-" evidence="9"/>
<dbReference type="GO" id="GO:0005536">
    <property type="term" value="F:D-glucose binding"/>
    <property type="evidence" value="ECO:0007669"/>
    <property type="project" value="InterPro"/>
</dbReference>
<dbReference type="GO" id="GO:0009408">
    <property type="term" value="P:response to heat"/>
    <property type="evidence" value="ECO:0007669"/>
    <property type="project" value="EnsemblPlants"/>
</dbReference>
<dbReference type="GO" id="GO:0009409">
    <property type="term" value="P:response to cold"/>
    <property type="evidence" value="ECO:0007669"/>
    <property type="project" value="EnsemblPlants"/>
</dbReference>
<comment type="pathway">
    <text evidence="1">Carbohydrate degradation.</text>
</comment>
<dbReference type="GO" id="GO:0010224">
    <property type="term" value="P:response to UV-B"/>
    <property type="evidence" value="ECO:0007669"/>
    <property type="project" value="EnsemblPlants"/>
</dbReference>
<dbReference type="Gene3D" id="3.30.420.40">
    <property type="match status" value="1"/>
</dbReference>
<dbReference type="GO" id="GO:0005524">
    <property type="term" value="F:ATP binding"/>
    <property type="evidence" value="ECO:0007669"/>
    <property type="project" value="UniProtKB-UniRule"/>
</dbReference>
<dbReference type="GO" id="GO:0001678">
    <property type="term" value="P:intracellular glucose homeostasis"/>
    <property type="evidence" value="ECO:0007669"/>
    <property type="project" value="InterPro"/>
</dbReference>
<dbReference type="GO" id="GO:0006974">
    <property type="term" value="P:DNA damage response"/>
    <property type="evidence" value="ECO:0007669"/>
    <property type="project" value="EnsemblPlants"/>
</dbReference>
<evidence type="ECO:0000256" key="7">
    <source>
        <dbReference type="ARBA" id="ARBA00022840"/>
    </source>
</evidence>
<sequence>MTRKEVVVAVTATTVTAVAAAILIGQWLRRKERRRKHTQRILKKFARECATPVSKLWAVAEDLAADMAASLAATTAASLAATTAESSGSLNMLVSFAGSLPSGDEKGVHYGVNLRGKELLLVRGTLGGNEEPISDVQKQEIPIPDNVLNGSFKGMCDYISLELVKYLGMNPGEETEKMKNFGFTLTRTVEEIGSGSISGLQKKSLVDVNDDTVLKEFVNDMNESLDRHGLKIRMNTTLVDDTIGVLAGGRYYHKDTVAAVTLGMGTNAAYIEQAQEISKWKSAIPEPQELVISTEWGDFRSCHLPVTEFDASLDAESFNPGSRVFEKMVSGGYLGEIVRRVLLRMSQESALFGDTLPPKLKIPYILGSPDMAAMHQDISEEREIVNKKLKEVFGIMDSTIAAREVVVEVCDVVAERAARVAGAGIVGMIKKLGRLEKKMSIVIVEGGLYDHYRVFRNYLHSSVWEMLGDELSDHVVIEHSHGGSGAGALFFAACGNGSNQDSKS</sequence>
<evidence type="ECO:0000256" key="4">
    <source>
        <dbReference type="ARBA" id="ARBA00022679"/>
    </source>
</evidence>
<dbReference type="InterPro" id="IPR001312">
    <property type="entry name" value="Hexokinase"/>
</dbReference>
<feature type="domain" description="Hexokinase C-terminal" evidence="12">
    <location>
        <begin position="258"/>
        <end position="494"/>
    </location>
</feature>
<dbReference type="Gene3D" id="3.40.367.20">
    <property type="match status" value="1"/>
</dbReference>
<dbReference type="Gramene" id="KFK30395">
    <property type="protein sequence ID" value="KFK30395"/>
    <property type="gene ID" value="AALP_AA7G255700"/>
</dbReference>
<dbReference type="GO" id="GO:0004396">
    <property type="term" value="F:hexokinase activity"/>
    <property type="evidence" value="ECO:0007669"/>
    <property type="project" value="UniProtKB-UniRule"/>
</dbReference>
<dbReference type="OrthoDB" id="419537at2759"/>
<dbReference type="UniPathway" id="UPA00109">
    <property type="reaction ID" value="UER00180"/>
</dbReference>
<keyword evidence="10" id="KW-0472">Membrane</keyword>
<dbReference type="EMBL" id="CM002875">
    <property type="protein sequence ID" value="KFK30395.1"/>
    <property type="molecule type" value="Genomic_DNA"/>
</dbReference>
<dbReference type="FunFam" id="3.30.420.40:FF:000321">
    <property type="entry name" value="Phosphotransferase"/>
    <property type="match status" value="1"/>
</dbReference>
<dbReference type="InterPro" id="IPR022672">
    <property type="entry name" value="Hexokinase_N"/>
</dbReference>
<dbReference type="GO" id="GO:0009414">
    <property type="term" value="P:response to water deprivation"/>
    <property type="evidence" value="ECO:0007669"/>
    <property type="project" value="EnsemblPlants"/>
</dbReference>
<dbReference type="AlphaFoldDB" id="A0A087GKJ3"/>
<keyword evidence="10" id="KW-1133">Transmembrane helix</keyword>
<dbReference type="PANTHER" id="PTHR19443:SF18">
    <property type="entry name" value="HEXOKINASE-LIKE 2 PROTEIN-RELATED"/>
    <property type="match status" value="1"/>
</dbReference>